<name>A0A1J5RG54_9ZZZZ</name>
<dbReference type="GO" id="GO:0003677">
    <property type="term" value="F:DNA binding"/>
    <property type="evidence" value="ECO:0007669"/>
    <property type="project" value="UniProtKB-KW"/>
</dbReference>
<dbReference type="PANTHER" id="PTHR33164:SF43">
    <property type="entry name" value="HTH-TYPE TRANSCRIPTIONAL REPRESSOR YETL"/>
    <property type="match status" value="1"/>
</dbReference>
<dbReference type="InterPro" id="IPR000835">
    <property type="entry name" value="HTH_MarR-typ"/>
</dbReference>
<keyword evidence="1" id="KW-0805">Transcription regulation</keyword>
<feature type="domain" description="HTH marR-type" evidence="4">
    <location>
        <begin position="31"/>
        <end position="165"/>
    </location>
</feature>
<accession>A0A1J5RG54</accession>
<evidence type="ECO:0000259" key="4">
    <source>
        <dbReference type="PROSITE" id="PS50995"/>
    </source>
</evidence>
<dbReference type="EMBL" id="MLJW01000366">
    <property type="protein sequence ID" value="OIQ88603.1"/>
    <property type="molecule type" value="Genomic_DNA"/>
</dbReference>
<dbReference type="PROSITE" id="PS50995">
    <property type="entry name" value="HTH_MARR_2"/>
    <property type="match status" value="1"/>
</dbReference>
<dbReference type="GO" id="GO:0003700">
    <property type="term" value="F:DNA-binding transcription factor activity"/>
    <property type="evidence" value="ECO:0007669"/>
    <property type="project" value="InterPro"/>
</dbReference>
<dbReference type="PANTHER" id="PTHR33164">
    <property type="entry name" value="TRANSCRIPTIONAL REGULATOR, MARR FAMILY"/>
    <property type="match status" value="1"/>
</dbReference>
<organism evidence="5">
    <name type="scientific">mine drainage metagenome</name>
    <dbReference type="NCBI Taxonomy" id="410659"/>
    <lineage>
        <taxon>unclassified sequences</taxon>
        <taxon>metagenomes</taxon>
        <taxon>ecological metagenomes</taxon>
    </lineage>
</organism>
<keyword evidence="3" id="KW-0804">Transcription</keyword>
<gene>
    <name evidence="5" type="primary">mprA_16</name>
    <name evidence="5" type="ORF">GALL_295260</name>
</gene>
<dbReference type="InterPro" id="IPR036388">
    <property type="entry name" value="WH-like_DNA-bd_sf"/>
</dbReference>
<dbReference type="InterPro" id="IPR023187">
    <property type="entry name" value="Tscrpt_reg_MarR-type_CS"/>
</dbReference>
<dbReference type="InterPro" id="IPR039422">
    <property type="entry name" value="MarR/SlyA-like"/>
</dbReference>
<dbReference type="Pfam" id="PF12802">
    <property type="entry name" value="MarR_2"/>
    <property type="match status" value="1"/>
</dbReference>
<evidence type="ECO:0000256" key="2">
    <source>
        <dbReference type="ARBA" id="ARBA00023125"/>
    </source>
</evidence>
<evidence type="ECO:0000256" key="3">
    <source>
        <dbReference type="ARBA" id="ARBA00023163"/>
    </source>
</evidence>
<dbReference type="Gene3D" id="1.10.10.10">
    <property type="entry name" value="Winged helix-like DNA-binding domain superfamily/Winged helix DNA-binding domain"/>
    <property type="match status" value="1"/>
</dbReference>
<dbReference type="PRINTS" id="PR00598">
    <property type="entry name" value="HTHMARR"/>
</dbReference>
<reference evidence="5" key="1">
    <citation type="submission" date="2016-10" db="EMBL/GenBank/DDBJ databases">
        <title>Sequence of Gallionella enrichment culture.</title>
        <authorList>
            <person name="Poehlein A."/>
            <person name="Muehling M."/>
            <person name="Daniel R."/>
        </authorList>
    </citation>
    <scope>NUCLEOTIDE SEQUENCE</scope>
</reference>
<dbReference type="SUPFAM" id="SSF46785">
    <property type="entry name" value="Winged helix' DNA-binding domain"/>
    <property type="match status" value="1"/>
</dbReference>
<evidence type="ECO:0000313" key="5">
    <source>
        <dbReference type="EMBL" id="OIQ88603.1"/>
    </source>
</evidence>
<proteinExistence type="predicted"/>
<dbReference type="SMART" id="SM00347">
    <property type="entry name" value="HTH_MARR"/>
    <property type="match status" value="1"/>
</dbReference>
<dbReference type="InterPro" id="IPR036390">
    <property type="entry name" value="WH_DNA-bd_sf"/>
</dbReference>
<evidence type="ECO:0000256" key="1">
    <source>
        <dbReference type="ARBA" id="ARBA00023015"/>
    </source>
</evidence>
<dbReference type="AlphaFoldDB" id="A0A1J5RG54"/>
<sequence>MGLIMLQLKNIPDARILEKFVSRYPDAEIASVMPFLNILRAGSDLSDALDALLGRHGLLQGRWWVLILLMREDDLTSSPSDLAEKAGVSRATMTGLIDGLVRDGWVERQADAGDRRKLTIKLTPAGLAKLDEVMPDYYRKVRQLMSVLTQQQRDDLVGQLKLLTANIQALA</sequence>
<protein>
    <submittedName>
        <fullName evidence="5">Transcriptional repressor MprA</fullName>
    </submittedName>
</protein>
<comment type="caution">
    <text evidence="5">The sequence shown here is derived from an EMBL/GenBank/DDBJ whole genome shotgun (WGS) entry which is preliminary data.</text>
</comment>
<dbReference type="PROSITE" id="PS01117">
    <property type="entry name" value="HTH_MARR_1"/>
    <property type="match status" value="1"/>
</dbReference>
<dbReference type="GO" id="GO:0006950">
    <property type="term" value="P:response to stress"/>
    <property type="evidence" value="ECO:0007669"/>
    <property type="project" value="TreeGrafter"/>
</dbReference>
<keyword evidence="2" id="KW-0238">DNA-binding</keyword>